<feature type="signal peptide" evidence="1">
    <location>
        <begin position="1"/>
        <end position="23"/>
    </location>
</feature>
<keyword evidence="1" id="KW-0732">Signal</keyword>
<dbReference type="EMBL" id="CP064654">
    <property type="protein sequence ID" value="QPC97950.1"/>
    <property type="molecule type" value="Genomic_DNA"/>
</dbReference>
<keyword evidence="3" id="KW-1185">Reference proteome</keyword>
<dbReference type="Proteomes" id="UP000594459">
    <property type="component" value="Chromosome"/>
</dbReference>
<accession>A0A7S8IU53</accession>
<evidence type="ECO:0000256" key="1">
    <source>
        <dbReference type="SAM" id="SignalP"/>
    </source>
</evidence>
<protein>
    <recommendedName>
        <fullName evidence="4">Lipoprotein</fullName>
    </recommendedName>
</protein>
<reference evidence="2 3" key="1">
    <citation type="submission" date="2020-11" db="EMBL/GenBank/DDBJ databases">
        <title>The genome sequence of Erythrobacter sp. 6D36.</title>
        <authorList>
            <person name="Liu Y."/>
        </authorList>
    </citation>
    <scope>NUCLEOTIDE SEQUENCE [LARGE SCALE GENOMIC DNA]</scope>
    <source>
        <strain evidence="2 3">6D36</strain>
    </source>
</reference>
<evidence type="ECO:0000313" key="3">
    <source>
        <dbReference type="Proteomes" id="UP000594459"/>
    </source>
</evidence>
<dbReference type="AlphaFoldDB" id="A0A7S8IU53"/>
<feature type="chain" id="PRO_5033002654" description="Lipoprotein" evidence="1">
    <location>
        <begin position="24"/>
        <end position="132"/>
    </location>
</feature>
<dbReference type="KEGG" id="qso:IRL76_08570"/>
<name>A0A7S8IU53_9SPHN</name>
<evidence type="ECO:0000313" key="2">
    <source>
        <dbReference type="EMBL" id="QPC97950.1"/>
    </source>
</evidence>
<organism evidence="2 3">
    <name type="scientific">Qipengyuania soli</name>
    <dbReference type="NCBI Taxonomy" id="2782568"/>
    <lineage>
        <taxon>Bacteria</taxon>
        <taxon>Pseudomonadati</taxon>
        <taxon>Pseudomonadota</taxon>
        <taxon>Alphaproteobacteria</taxon>
        <taxon>Sphingomonadales</taxon>
        <taxon>Erythrobacteraceae</taxon>
        <taxon>Qipengyuania</taxon>
    </lineage>
</organism>
<proteinExistence type="predicted"/>
<dbReference type="PROSITE" id="PS51257">
    <property type="entry name" value="PROKAR_LIPOPROTEIN"/>
    <property type="match status" value="1"/>
</dbReference>
<evidence type="ECO:0008006" key="4">
    <source>
        <dbReference type="Google" id="ProtNLM"/>
    </source>
</evidence>
<sequence length="132" mass="13839">MRKHCKDPHVKKIALLLPVLALAACGQQAEEAPAAAETVAAAPEPVNTLPAPDQETFSKLFGEACEGAEPVNTAVCKRAGMGSKDVVCEYGLGEDTYLRHKATITANEDSTAWMLADAATVCAEHGAHHKAS</sequence>
<gene>
    <name evidence="2" type="ORF">IRL76_08570</name>
</gene>